<dbReference type="InterPro" id="IPR042252">
    <property type="entry name" value="MtfA_N"/>
</dbReference>
<dbReference type="CDD" id="cd20170">
    <property type="entry name" value="Peptidase_M90-like"/>
    <property type="match status" value="1"/>
</dbReference>
<dbReference type="InterPro" id="IPR024079">
    <property type="entry name" value="MetalloPept_cat_dom_sf"/>
</dbReference>
<reference evidence="1 2" key="1">
    <citation type="submission" date="2012-02" db="EMBL/GenBank/DDBJ databases">
        <title>Improved High-Quality Draft genome of Joostella marina DSM 19592.</title>
        <authorList>
            <consortium name="US DOE Joint Genome Institute (JGI-PGF)"/>
            <person name="Lucas S."/>
            <person name="Copeland A."/>
            <person name="Lapidus A."/>
            <person name="Bruce D."/>
            <person name="Goodwin L."/>
            <person name="Pitluck S."/>
            <person name="Peters L."/>
            <person name="Chertkov O."/>
            <person name="Ovchinnikova G."/>
            <person name="Kyrpides N."/>
            <person name="Mavromatis K."/>
            <person name="Detter J.C."/>
            <person name="Han C."/>
            <person name="Land M."/>
            <person name="Hauser L."/>
            <person name="Markowitz V."/>
            <person name="Cheng J.-F."/>
            <person name="Hugenholtz P."/>
            <person name="Woyke T."/>
            <person name="Wu D."/>
            <person name="Tindall B."/>
            <person name="Brambilla E."/>
            <person name="Klenk H.-P."/>
            <person name="Eisen J.A."/>
        </authorList>
    </citation>
    <scope>NUCLEOTIDE SEQUENCE [LARGE SCALE GENOMIC DNA]</scope>
    <source>
        <strain evidence="1 2">DSM 19592</strain>
    </source>
</reference>
<evidence type="ECO:0008006" key="3">
    <source>
        <dbReference type="Google" id="ProtNLM"/>
    </source>
</evidence>
<evidence type="ECO:0000313" key="2">
    <source>
        <dbReference type="Proteomes" id="UP000004690"/>
    </source>
</evidence>
<dbReference type="SUPFAM" id="SSF55486">
    <property type="entry name" value="Metalloproteases ('zincins'), catalytic domain"/>
    <property type="match status" value="1"/>
</dbReference>
<dbReference type="Pfam" id="PF06167">
    <property type="entry name" value="Peptidase_M90"/>
    <property type="match status" value="1"/>
</dbReference>
<dbReference type="OrthoDB" id="9786424at2"/>
<proteinExistence type="predicted"/>
<dbReference type="GO" id="GO:0005829">
    <property type="term" value="C:cytosol"/>
    <property type="evidence" value="ECO:0007669"/>
    <property type="project" value="TreeGrafter"/>
</dbReference>
<accession>I3C630</accession>
<evidence type="ECO:0000313" key="1">
    <source>
        <dbReference type="EMBL" id="EIJ39073.1"/>
    </source>
</evidence>
<keyword evidence="2" id="KW-1185">Reference proteome</keyword>
<sequence>MIVPFLIGIPTALLFTYWGVNLTDLAYSKIYGKPLIVYDHIYFKKLRTEDIEVIKAHSLFYTKLSAYKKRVFRHRVVMFINDKTFIGLNGFEITREKKIMIASVAVMLSFGMRTYLIACVNKIIIYPHAYFSEINRKYHLGEFNPLLKTIVFSWEDFIAGMNNNTNNSNLGVHEFAHAIYFCSKYSNDSSSILFTNGIKKIDKLLHSESYIDKMKNTAYLRGYAYTNKFEFFAVCLEHFIETPKQFKEAFPQLFGIIKDMMNFETSEA</sequence>
<dbReference type="STRING" id="926559.JoomaDRAFT_2079"/>
<organism evidence="1 2">
    <name type="scientific">Galbibacter orientalis DSM 19592</name>
    <dbReference type="NCBI Taxonomy" id="926559"/>
    <lineage>
        <taxon>Bacteria</taxon>
        <taxon>Pseudomonadati</taxon>
        <taxon>Bacteroidota</taxon>
        <taxon>Flavobacteriia</taxon>
        <taxon>Flavobacteriales</taxon>
        <taxon>Flavobacteriaceae</taxon>
        <taxon>Galbibacter</taxon>
    </lineage>
</organism>
<dbReference type="AlphaFoldDB" id="I3C630"/>
<dbReference type="Gene3D" id="1.10.472.150">
    <property type="entry name" value="Glucose-regulated metallo-peptidase M90, N-terminal domain"/>
    <property type="match status" value="1"/>
</dbReference>
<dbReference type="Proteomes" id="UP000004690">
    <property type="component" value="Unassembled WGS sequence"/>
</dbReference>
<gene>
    <name evidence="1" type="ORF">JoomaDRAFT_2079</name>
</gene>
<dbReference type="RefSeq" id="WP_008612437.1">
    <property type="nucleotide sequence ID" value="NZ_JH651379.1"/>
</dbReference>
<dbReference type="eggNOG" id="COG3228">
    <property type="taxonomic scope" value="Bacteria"/>
</dbReference>
<dbReference type="Gene3D" id="3.40.390.10">
    <property type="entry name" value="Collagenase (Catalytic Domain)"/>
    <property type="match status" value="1"/>
</dbReference>
<dbReference type="InterPro" id="IPR010384">
    <property type="entry name" value="MtfA_fam"/>
</dbReference>
<dbReference type="GO" id="GO:0004177">
    <property type="term" value="F:aminopeptidase activity"/>
    <property type="evidence" value="ECO:0007669"/>
    <property type="project" value="TreeGrafter"/>
</dbReference>
<name>I3C630_9FLAO</name>
<dbReference type="EMBL" id="JH651379">
    <property type="protein sequence ID" value="EIJ39073.1"/>
    <property type="molecule type" value="Genomic_DNA"/>
</dbReference>
<protein>
    <recommendedName>
        <fullName evidence="3">Zinc-dependent peptidase</fullName>
    </recommendedName>
</protein>
<dbReference type="GO" id="GO:0008237">
    <property type="term" value="F:metallopeptidase activity"/>
    <property type="evidence" value="ECO:0007669"/>
    <property type="project" value="InterPro"/>
</dbReference>
<dbReference type="HOGENOM" id="CLU_063037_1_0_10"/>
<dbReference type="PANTHER" id="PTHR30164">
    <property type="entry name" value="MTFA PEPTIDASE"/>
    <property type="match status" value="1"/>
</dbReference>
<dbReference type="PANTHER" id="PTHR30164:SF2">
    <property type="entry name" value="PROTEIN MTFA"/>
    <property type="match status" value="1"/>
</dbReference>